<feature type="transmembrane region" description="Helical" evidence="2">
    <location>
        <begin position="235"/>
        <end position="258"/>
    </location>
</feature>
<gene>
    <name evidence="4" type="ORF">AD934_01235</name>
</gene>
<sequence>MSKTSLVNRADRDPVSTVLKWVLLVVGFATAMLLFWTTLRTYQGVPPQPQRFVSRSGDVIMTADDIIAGKGGFQKADLMDYGSLYGMGSYYGEDYTASLLKNIALSTRENYAHDVGERTFSHLSPEKQTVATIHMREDLRGIDLTQDTVVLPDAVSHAFVKIRDETAASFLRTDRSSGWNATQALTPALALKTADFLMYSALTTVAHRPGETYSWTQNWPYEPLVGNTPTGATFIWTWASFGFVFLAFGVVLFIYEYWLDDADTSLRECILVPARPLTSSQRKIWKYFLLVSALILIQILVGSIMAHMYYDRSSFYGFDVNRYIPFSFMRDVHIQAPIVWIGLSWIGAALFLSPVIAGGEEARGQGWLVDALFWVTAFVVVGGLVGDYLGIMGAIDTNWFWFGNQGLSYIQLGRFWQIGFFAGLIVWSALVMRALWPTVPGWIDAARDFWTGRIRLEHLIWASTVNIALLYVCGMVPLTGIEKSFTLADFWRWWVVHLWVEQSFEFFAATMTAWTLMATGLVSRKLAERGMYFEVILVFLGGVIGTGHHLYWAGEPSIWIPFGTMFSFIEVLPLVLLIMEGIHHYRLINAHGDFQYRVGYMYIIGAAFWNFVGAGVYGGGILNAPLVNYYEHGTFLTLNHAHASLFGAFGELAIGLIYFCLRYIHAGEKTFSERPGILAFWLYNAGLILWTVLNFFPVGWSQLLAVYEHGYAYARSAAFYDTTLFWQWMRLPGDVVFAGGALVMSGDFIIKLYPLYPLWTQRLFRSVSLDTKKD</sequence>
<dbReference type="SUPFAM" id="SSF81442">
    <property type="entry name" value="Cytochrome c oxidase subunit I-like"/>
    <property type="match status" value="1"/>
</dbReference>
<feature type="transmembrane region" description="Helical" evidence="2">
    <location>
        <begin position="456"/>
        <end position="478"/>
    </location>
</feature>
<dbReference type="InterPro" id="IPR023616">
    <property type="entry name" value="Cyt_c_oxase-like_su1_dom"/>
</dbReference>
<evidence type="ECO:0000259" key="3">
    <source>
        <dbReference type="PROSITE" id="PS50855"/>
    </source>
</evidence>
<feature type="transmembrane region" description="Helical" evidence="2">
    <location>
        <begin position="642"/>
        <end position="664"/>
    </location>
</feature>
<dbReference type="PANTHER" id="PTHR10422:SF38">
    <property type="entry name" value="CYTOCHROME B SUBUNIT OF NITRIC OXIDE REDUCTASE"/>
    <property type="match status" value="1"/>
</dbReference>
<feature type="transmembrane region" description="Helical" evidence="2">
    <location>
        <begin position="338"/>
        <end position="359"/>
    </location>
</feature>
<dbReference type="Proteomes" id="UP000075655">
    <property type="component" value="Unassembled WGS sequence"/>
</dbReference>
<keyword evidence="2" id="KW-0812">Transmembrane</keyword>
<dbReference type="InterPro" id="IPR000883">
    <property type="entry name" value="Cyt_C_Oxase_1"/>
</dbReference>
<dbReference type="Pfam" id="PF00115">
    <property type="entry name" value="COX1"/>
    <property type="match status" value="1"/>
</dbReference>
<dbReference type="AlphaFoldDB" id="A0A149S792"/>
<dbReference type="EMBL" id="LHZG01000090">
    <property type="protein sequence ID" value="KXV22589.1"/>
    <property type="molecule type" value="Genomic_DNA"/>
</dbReference>
<keyword evidence="1" id="KW-0813">Transport</keyword>
<feature type="domain" description="Cytochrome oxidase subunit I profile" evidence="3">
    <location>
        <begin position="496"/>
        <end position="689"/>
    </location>
</feature>
<feature type="transmembrane region" description="Helical" evidence="2">
    <location>
        <begin position="676"/>
        <end position="696"/>
    </location>
</feature>
<feature type="transmembrane region" description="Helical" evidence="2">
    <location>
        <begin position="371"/>
        <end position="395"/>
    </location>
</feature>
<dbReference type="GO" id="GO:0020037">
    <property type="term" value="F:heme binding"/>
    <property type="evidence" value="ECO:0007669"/>
    <property type="project" value="InterPro"/>
</dbReference>
<dbReference type="GO" id="GO:0016020">
    <property type="term" value="C:membrane"/>
    <property type="evidence" value="ECO:0007669"/>
    <property type="project" value="InterPro"/>
</dbReference>
<dbReference type="RefSeq" id="WP_062499657.1">
    <property type="nucleotide sequence ID" value="NZ_LHZG01000090.1"/>
</dbReference>
<evidence type="ECO:0000313" key="5">
    <source>
        <dbReference type="Proteomes" id="UP000075655"/>
    </source>
</evidence>
<dbReference type="PROSITE" id="PS50855">
    <property type="entry name" value="COX1"/>
    <property type="match status" value="1"/>
</dbReference>
<name>A0A149S792_GLUOY</name>
<dbReference type="Gene3D" id="1.20.210.10">
    <property type="entry name" value="Cytochrome c oxidase-like, subunit I domain"/>
    <property type="match status" value="1"/>
</dbReference>
<keyword evidence="2" id="KW-0472">Membrane</keyword>
<feature type="transmembrane region" description="Helical" evidence="2">
    <location>
        <begin position="415"/>
        <end position="436"/>
    </location>
</feature>
<dbReference type="PATRIC" id="fig|442.8.peg.2382"/>
<feature type="transmembrane region" description="Helical" evidence="2">
    <location>
        <begin position="21"/>
        <end position="39"/>
    </location>
</feature>
<proteinExistence type="predicted"/>
<dbReference type="InterPro" id="IPR054309">
    <property type="entry name" value="NorB_cytochrome_c-like"/>
</dbReference>
<feature type="transmembrane region" description="Helical" evidence="2">
    <location>
        <begin position="558"/>
        <end position="579"/>
    </location>
</feature>
<accession>A0A149S792</accession>
<dbReference type="PANTHER" id="PTHR10422">
    <property type="entry name" value="CYTOCHROME C OXIDASE SUBUNIT 1"/>
    <property type="match status" value="1"/>
</dbReference>
<dbReference type="Pfam" id="PF22085">
    <property type="entry name" value="NorB_cytochrome_c-like"/>
    <property type="match status" value="1"/>
</dbReference>
<dbReference type="GO" id="GO:0009060">
    <property type="term" value="P:aerobic respiration"/>
    <property type="evidence" value="ECO:0007669"/>
    <property type="project" value="InterPro"/>
</dbReference>
<evidence type="ECO:0000256" key="1">
    <source>
        <dbReference type="ARBA" id="ARBA00022660"/>
    </source>
</evidence>
<keyword evidence="1" id="KW-0249">Electron transport</keyword>
<keyword evidence="1" id="KW-0679">Respiratory chain</keyword>
<feature type="transmembrane region" description="Helical" evidence="2">
    <location>
        <begin position="531"/>
        <end position="552"/>
    </location>
</feature>
<dbReference type="InterPro" id="IPR036927">
    <property type="entry name" value="Cyt_c_oxase-like_su1_sf"/>
</dbReference>
<dbReference type="GO" id="GO:0004129">
    <property type="term" value="F:cytochrome-c oxidase activity"/>
    <property type="evidence" value="ECO:0007669"/>
    <property type="project" value="InterPro"/>
</dbReference>
<protein>
    <submittedName>
        <fullName evidence="4">Nitric oxide reductase</fullName>
    </submittedName>
</protein>
<feature type="transmembrane region" description="Helical" evidence="2">
    <location>
        <begin position="735"/>
        <end position="756"/>
    </location>
</feature>
<evidence type="ECO:0000313" key="4">
    <source>
        <dbReference type="EMBL" id="KXV22589.1"/>
    </source>
</evidence>
<reference evidence="4 5" key="1">
    <citation type="submission" date="2015-06" db="EMBL/GenBank/DDBJ databases">
        <title>Improved classification and identification of acetic acid bacteria using matrix-assisted laser desorption/ionization time-of-flight mass spectrometry; Gluconobacter nephelii and Gluconobacter uchimurae are later heterotypic synonyms of Gluconobacter japonicus and Gluconobacter oxydans, respectively.</title>
        <authorList>
            <person name="Li L."/>
            <person name="Cleenwerck I."/>
            <person name="De Vuyst L."/>
            <person name="Vandamme P."/>
        </authorList>
    </citation>
    <scope>NUCLEOTIDE SEQUENCE [LARGE SCALE GENOMIC DNA]</scope>
    <source>
        <strain evidence="4 5">LMG 1676</strain>
    </source>
</reference>
<keyword evidence="2" id="KW-1133">Transmembrane helix</keyword>
<feature type="transmembrane region" description="Helical" evidence="2">
    <location>
        <begin position="287"/>
        <end position="310"/>
    </location>
</feature>
<organism evidence="4 5">
    <name type="scientific">Gluconobacter oxydans</name>
    <name type="common">Gluconobacter suboxydans</name>
    <dbReference type="NCBI Taxonomy" id="442"/>
    <lineage>
        <taxon>Bacteria</taxon>
        <taxon>Pseudomonadati</taxon>
        <taxon>Pseudomonadota</taxon>
        <taxon>Alphaproteobacteria</taxon>
        <taxon>Acetobacterales</taxon>
        <taxon>Acetobacteraceae</taxon>
        <taxon>Gluconobacter</taxon>
    </lineage>
</organism>
<feature type="transmembrane region" description="Helical" evidence="2">
    <location>
        <begin position="600"/>
        <end position="622"/>
    </location>
</feature>
<comment type="caution">
    <text evidence="4">The sequence shown here is derived from an EMBL/GenBank/DDBJ whole genome shotgun (WGS) entry which is preliminary data.</text>
</comment>
<evidence type="ECO:0000256" key="2">
    <source>
        <dbReference type="SAM" id="Phobius"/>
    </source>
</evidence>
<feature type="transmembrane region" description="Helical" evidence="2">
    <location>
        <begin position="498"/>
        <end position="519"/>
    </location>
</feature>